<gene>
    <name evidence="8" type="primary">sirC</name>
    <name evidence="8" type="ORF">ETAA1_36530</name>
</gene>
<evidence type="ECO:0000256" key="6">
    <source>
        <dbReference type="ARBA" id="ARBA00047561"/>
    </source>
</evidence>
<evidence type="ECO:0000313" key="8">
    <source>
        <dbReference type="EMBL" id="QDU21681.1"/>
    </source>
</evidence>
<dbReference type="Pfam" id="PF13241">
    <property type="entry name" value="NAD_binding_7"/>
    <property type="match status" value="1"/>
</dbReference>
<dbReference type="NCBIfam" id="TIGR01470">
    <property type="entry name" value="cysG_Nterm"/>
    <property type="match status" value="1"/>
</dbReference>
<evidence type="ECO:0000256" key="4">
    <source>
        <dbReference type="ARBA" id="ARBA00023027"/>
    </source>
</evidence>
<dbReference type="Gene3D" id="3.40.50.720">
    <property type="entry name" value="NAD(P)-binding Rossmann-like Domain"/>
    <property type="match status" value="1"/>
</dbReference>
<dbReference type="GO" id="GO:0004325">
    <property type="term" value="F:ferrochelatase activity"/>
    <property type="evidence" value="ECO:0007669"/>
    <property type="project" value="InterPro"/>
</dbReference>
<evidence type="ECO:0000259" key="7">
    <source>
        <dbReference type="Pfam" id="PF14824"/>
    </source>
</evidence>
<dbReference type="RefSeq" id="WP_145240813.1">
    <property type="nucleotide sequence ID" value="NZ_CP036273.1"/>
</dbReference>
<dbReference type="GO" id="GO:0043115">
    <property type="term" value="F:precorrin-2 dehydrogenase activity"/>
    <property type="evidence" value="ECO:0007669"/>
    <property type="project" value="UniProtKB-EC"/>
</dbReference>
<keyword evidence="3 8" id="KW-0560">Oxidoreductase</keyword>
<dbReference type="InterPro" id="IPR036291">
    <property type="entry name" value="NAD(P)-bd_dom_sf"/>
</dbReference>
<dbReference type="AlphaFoldDB" id="A0A517XVZ3"/>
<dbReference type="PANTHER" id="PTHR35330:SF1">
    <property type="entry name" value="SIROHEME BIOSYNTHESIS PROTEIN MET8"/>
    <property type="match status" value="1"/>
</dbReference>
<dbReference type="GO" id="GO:0019354">
    <property type="term" value="P:siroheme biosynthetic process"/>
    <property type="evidence" value="ECO:0007669"/>
    <property type="project" value="UniProtKB-UniPathway"/>
</dbReference>
<reference evidence="8 9" key="1">
    <citation type="submission" date="2019-02" db="EMBL/GenBank/DDBJ databases">
        <title>Deep-cultivation of Planctomycetes and their phenomic and genomic characterization uncovers novel biology.</title>
        <authorList>
            <person name="Wiegand S."/>
            <person name="Jogler M."/>
            <person name="Boedeker C."/>
            <person name="Pinto D."/>
            <person name="Vollmers J."/>
            <person name="Rivas-Marin E."/>
            <person name="Kohn T."/>
            <person name="Peeters S.H."/>
            <person name="Heuer A."/>
            <person name="Rast P."/>
            <person name="Oberbeckmann S."/>
            <person name="Bunk B."/>
            <person name="Jeske O."/>
            <person name="Meyerdierks A."/>
            <person name="Storesund J.E."/>
            <person name="Kallscheuer N."/>
            <person name="Luecker S."/>
            <person name="Lage O.M."/>
            <person name="Pohl T."/>
            <person name="Merkel B.J."/>
            <person name="Hornburger P."/>
            <person name="Mueller R.-W."/>
            <person name="Bruemmer F."/>
            <person name="Labrenz M."/>
            <person name="Spormann A.M."/>
            <person name="Op den Camp H."/>
            <person name="Overmann J."/>
            <person name="Amann R."/>
            <person name="Jetten M.S.M."/>
            <person name="Mascher T."/>
            <person name="Medema M.H."/>
            <person name="Devos D.P."/>
            <person name="Kaster A.-K."/>
            <person name="Ovreas L."/>
            <person name="Rohde M."/>
            <person name="Galperin M.Y."/>
            <person name="Jogler C."/>
        </authorList>
    </citation>
    <scope>NUCLEOTIDE SEQUENCE [LARGE SCALE GENOMIC DNA]</scope>
    <source>
        <strain evidence="8 9">ETA_A1</strain>
    </source>
</reference>
<evidence type="ECO:0000256" key="3">
    <source>
        <dbReference type="ARBA" id="ARBA00023002"/>
    </source>
</evidence>
<evidence type="ECO:0000256" key="5">
    <source>
        <dbReference type="ARBA" id="ARBA00023244"/>
    </source>
</evidence>
<dbReference type="KEGG" id="uli:ETAA1_36530"/>
<evidence type="ECO:0000256" key="1">
    <source>
        <dbReference type="ARBA" id="ARBA00005010"/>
    </source>
</evidence>
<dbReference type="SUPFAM" id="SSF51735">
    <property type="entry name" value="NAD(P)-binding Rossmann-fold domains"/>
    <property type="match status" value="1"/>
</dbReference>
<dbReference type="InterPro" id="IPR006367">
    <property type="entry name" value="Sirohaem_synthase_N"/>
</dbReference>
<dbReference type="EC" id="1.3.1.76" evidence="2"/>
<protein>
    <recommendedName>
        <fullName evidence="2">precorrin-2 dehydrogenase</fullName>
        <ecNumber evidence="2">1.3.1.76</ecNumber>
    </recommendedName>
</protein>
<dbReference type="EMBL" id="CP036273">
    <property type="protein sequence ID" value="QDU21681.1"/>
    <property type="molecule type" value="Genomic_DNA"/>
</dbReference>
<keyword evidence="4" id="KW-0520">NAD</keyword>
<evidence type="ECO:0000256" key="2">
    <source>
        <dbReference type="ARBA" id="ARBA00012400"/>
    </source>
</evidence>
<feature type="domain" description="Siroheme synthase central" evidence="7">
    <location>
        <begin position="113"/>
        <end position="139"/>
    </location>
</feature>
<dbReference type="SUPFAM" id="SSF75615">
    <property type="entry name" value="Siroheme synthase middle domains-like"/>
    <property type="match status" value="1"/>
</dbReference>
<sequence>MFPVTLDLAGRTVVVVGYGAVGRRKAATAAAAGAHVVVVDPAVSSVTGVPGLAIRCENYAPHQLSGAALVFACATPEVNARVVADGRTRGIWVNSATNPTDGDFTLPAVHAAGRLTLAVATGGASPALARRVRDQLADQFDATFEAWVELLNEVRGQVFVTVSDPARRRVLLDGFADWPWLDRLRSEGAEAVRAAMIEVVRGG</sequence>
<comment type="catalytic activity">
    <reaction evidence="6">
        <text>precorrin-2 + NAD(+) = sirohydrochlorin + NADH + 2 H(+)</text>
        <dbReference type="Rhea" id="RHEA:15613"/>
        <dbReference type="ChEBI" id="CHEBI:15378"/>
        <dbReference type="ChEBI" id="CHEBI:57540"/>
        <dbReference type="ChEBI" id="CHEBI:57945"/>
        <dbReference type="ChEBI" id="CHEBI:58351"/>
        <dbReference type="ChEBI" id="CHEBI:58827"/>
        <dbReference type="EC" id="1.3.1.76"/>
    </reaction>
</comment>
<keyword evidence="5" id="KW-0627">Porphyrin biosynthesis</keyword>
<dbReference type="Pfam" id="PF14824">
    <property type="entry name" value="Sirohm_synth_M"/>
    <property type="match status" value="1"/>
</dbReference>
<dbReference type="InterPro" id="IPR028281">
    <property type="entry name" value="Sirohaem_synthase_central"/>
</dbReference>
<dbReference type="Proteomes" id="UP000319576">
    <property type="component" value="Chromosome"/>
</dbReference>
<organism evidence="8 9">
    <name type="scientific">Urbifossiella limnaea</name>
    <dbReference type="NCBI Taxonomy" id="2528023"/>
    <lineage>
        <taxon>Bacteria</taxon>
        <taxon>Pseudomonadati</taxon>
        <taxon>Planctomycetota</taxon>
        <taxon>Planctomycetia</taxon>
        <taxon>Gemmatales</taxon>
        <taxon>Gemmataceae</taxon>
        <taxon>Urbifossiella</taxon>
    </lineage>
</organism>
<name>A0A517XVZ3_9BACT</name>
<comment type="pathway">
    <text evidence="1">Porphyrin-containing compound metabolism; siroheme biosynthesis; sirohydrochlorin from precorrin-2: step 1/1.</text>
</comment>
<dbReference type="OrthoDB" id="9773765at2"/>
<accession>A0A517XVZ3</accession>
<dbReference type="InterPro" id="IPR042518">
    <property type="entry name" value="SirC_C"/>
</dbReference>
<keyword evidence="9" id="KW-1185">Reference proteome</keyword>
<dbReference type="PANTHER" id="PTHR35330">
    <property type="entry name" value="SIROHEME BIOSYNTHESIS PROTEIN MET8"/>
    <property type="match status" value="1"/>
</dbReference>
<dbReference type="Gene3D" id="1.10.8.610">
    <property type="entry name" value="SirC, precorrin-2 dehydrogenase, C-terminal helical domain-like"/>
    <property type="match status" value="1"/>
</dbReference>
<dbReference type="UniPathway" id="UPA00262">
    <property type="reaction ID" value="UER00222"/>
</dbReference>
<proteinExistence type="predicted"/>
<evidence type="ECO:0000313" key="9">
    <source>
        <dbReference type="Proteomes" id="UP000319576"/>
    </source>
</evidence>
<dbReference type="InterPro" id="IPR028161">
    <property type="entry name" value="Met8-like"/>
</dbReference>